<name>A0A6I4YRU7_9DEIO</name>
<dbReference type="Proteomes" id="UP000430519">
    <property type="component" value="Unassembled WGS sequence"/>
</dbReference>
<reference evidence="1 2" key="1">
    <citation type="submission" date="2019-11" db="EMBL/GenBank/DDBJ databases">
        <title>Genome sequence of Deinococcus xianganensis Y35, AI-2 producing algicidal bacterium, isolated from lake water.</title>
        <authorList>
            <person name="Li Y."/>
        </authorList>
    </citation>
    <scope>NUCLEOTIDE SEQUENCE [LARGE SCALE GENOMIC DNA]</scope>
    <source>
        <strain evidence="1 2">Y35</strain>
    </source>
</reference>
<dbReference type="AlphaFoldDB" id="A0A6I4YRU7"/>
<dbReference type="EMBL" id="WVHK01000040">
    <property type="protein sequence ID" value="MXV20295.1"/>
    <property type="molecule type" value="Genomic_DNA"/>
</dbReference>
<accession>A0A6I4YRU7</accession>
<protein>
    <submittedName>
        <fullName evidence="1">Uncharacterized protein</fullName>
    </submittedName>
</protein>
<gene>
    <name evidence="1" type="ORF">GLX28_11680</name>
</gene>
<keyword evidence="2" id="KW-1185">Reference proteome</keyword>
<dbReference type="RefSeq" id="WP_160979679.1">
    <property type="nucleotide sequence ID" value="NZ_WVHK01000040.1"/>
</dbReference>
<organism evidence="1 2">
    <name type="scientific">Deinococcus xianganensis</name>
    <dbReference type="NCBI Taxonomy" id="1507289"/>
    <lineage>
        <taxon>Bacteria</taxon>
        <taxon>Thermotogati</taxon>
        <taxon>Deinococcota</taxon>
        <taxon>Deinococci</taxon>
        <taxon>Deinococcales</taxon>
        <taxon>Deinococcaceae</taxon>
        <taxon>Deinococcus</taxon>
    </lineage>
</organism>
<proteinExistence type="predicted"/>
<comment type="caution">
    <text evidence="1">The sequence shown here is derived from an EMBL/GenBank/DDBJ whole genome shotgun (WGS) entry which is preliminary data.</text>
</comment>
<evidence type="ECO:0000313" key="2">
    <source>
        <dbReference type="Proteomes" id="UP000430519"/>
    </source>
</evidence>
<sequence>MPFILTRRRSRLLTLTLRAQTRETERVTLTLRASAAPGTYRVTLVLHAQTAPDPARIYTLVLHAQTTGGASDPPLRSEVLYGQPPITTVTRLTLNGVLLDGISWQHTRHEMYVEAEFTVRGIVRPARGDVMSVEVQQRLPRQGPTTTTYEAVPADGDYQIARTPDGGYRTTFRGRTTQDQDLQNTRLPELIPWVANPSRQIESPNYRSVTRQVAPVRAILGLAFTEAGQNLSGLDVLQGEYWEETRREFTTRDRSPTDVYGDTYGRLNVRLILRESTQNTWLMLPPGVADNVFQLRPEFLTALSEQAESSRTPVRVTLQAGDLFTQVEDYLEEVVSTEALPDVVGEDGQPQKLEIRDRNAARFEVSRDAVVTGFVDRDGRRTATLTRKRAGRVVQVVEVITGLIELTEPVTPDDVLERARTTLLSSPYWQGQLIQLQQKRALNVVFSITETTFKYLPGTEDSQAVAESLTTRTAYTYTYTTVPQGAQGIPAELAALVPGAIQGDLLGRESTRMRNVWSPQGGWLRERITVESRVGELGQTGLDDPGTAPPPVALTVEEYTTTETYKPTGGGYWIYTRTRIGPQKLPVRDMDTGEIAKTERRIGVLEHSEELTENAPPTLRDEVPDVDAQATSTSGGATEGSISGLPWPRVTYLRDPQIAVAENPDGPAPEIAVTLDAVREQDRAGTLVGLLNLDYQPRVIRTVQTPQAARLRPGMTLGTLGVIRLVTARGQGHTHTLEVETVEIRRE</sequence>
<evidence type="ECO:0000313" key="1">
    <source>
        <dbReference type="EMBL" id="MXV20295.1"/>
    </source>
</evidence>